<evidence type="ECO:0000313" key="1">
    <source>
        <dbReference type="EMBL" id="KAK3281344.1"/>
    </source>
</evidence>
<comment type="caution">
    <text evidence="1">The sequence shown here is derived from an EMBL/GenBank/DDBJ whole genome shotgun (WGS) entry which is preliminary data.</text>
</comment>
<organism evidence="1 2">
    <name type="scientific">Cymbomonas tetramitiformis</name>
    <dbReference type="NCBI Taxonomy" id="36881"/>
    <lineage>
        <taxon>Eukaryota</taxon>
        <taxon>Viridiplantae</taxon>
        <taxon>Chlorophyta</taxon>
        <taxon>Pyramimonadophyceae</taxon>
        <taxon>Pyramimonadales</taxon>
        <taxon>Pyramimonadaceae</taxon>
        <taxon>Cymbomonas</taxon>
    </lineage>
</organism>
<accession>A0AAE0LE12</accession>
<keyword evidence="2" id="KW-1185">Reference proteome</keyword>
<dbReference type="EMBL" id="LGRX02003875">
    <property type="protein sequence ID" value="KAK3281344.1"/>
    <property type="molecule type" value="Genomic_DNA"/>
</dbReference>
<gene>
    <name evidence="1" type="ORF">CYMTET_10860</name>
</gene>
<dbReference type="Proteomes" id="UP001190700">
    <property type="component" value="Unassembled WGS sequence"/>
</dbReference>
<reference evidence="1 2" key="1">
    <citation type="journal article" date="2015" name="Genome Biol. Evol.">
        <title>Comparative Genomics of a Bacterivorous Green Alga Reveals Evolutionary Causalities and Consequences of Phago-Mixotrophic Mode of Nutrition.</title>
        <authorList>
            <person name="Burns J.A."/>
            <person name="Paasch A."/>
            <person name="Narechania A."/>
            <person name="Kim E."/>
        </authorList>
    </citation>
    <scope>NUCLEOTIDE SEQUENCE [LARGE SCALE GENOMIC DNA]</scope>
    <source>
        <strain evidence="1 2">PLY_AMNH</strain>
    </source>
</reference>
<dbReference type="AlphaFoldDB" id="A0AAE0LE12"/>
<evidence type="ECO:0000313" key="2">
    <source>
        <dbReference type="Proteomes" id="UP001190700"/>
    </source>
</evidence>
<name>A0AAE0LE12_9CHLO</name>
<proteinExistence type="predicted"/>
<sequence length="102" mass="11703">MRPGRHSLTTKSTRSFGSRTYEYELEEKLEFRFGCHVGIVFNLSVRVLQILGSINRCHTRDVIISLIDGSNNPRTAEYKVNTKNNADLIARDDGSCLRSWNR</sequence>
<protein>
    <submittedName>
        <fullName evidence="1">Uncharacterized protein</fullName>
    </submittedName>
</protein>